<dbReference type="EMBL" id="HBIZ01066059">
    <property type="protein sequence ID" value="CAE0787826.1"/>
    <property type="molecule type" value="Transcribed_RNA"/>
</dbReference>
<evidence type="ECO:0000313" key="3">
    <source>
        <dbReference type="EMBL" id="CAE0787826.1"/>
    </source>
</evidence>
<evidence type="ECO:0000256" key="1">
    <source>
        <dbReference type="SAM" id="Coils"/>
    </source>
</evidence>
<name>A0A7S4C6M0_CHRCT</name>
<feature type="region of interest" description="Disordered" evidence="2">
    <location>
        <begin position="433"/>
        <end position="457"/>
    </location>
</feature>
<feature type="compositionally biased region" description="Basic and acidic residues" evidence="2">
    <location>
        <begin position="270"/>
        <end position="282"/>
    </location>
</feature>
<keyword evidence="1" id="KW-0175">Coiled coil</keyword>
<sequence length="496" mass="52317">MDDFKLVRAVQDIKSITPAARQPSALRHQRTQRQSSAGTQSLSANTRTGGGGLEASPTRVNPNKPTGGALSAVGISPSPRRGSSDLRNRCGGSPRLEDFASPQPFNSANQHAAVADAMGASLGSLDRDSRENVESFEDDAKRARPQPAASATAPIVYGTNPMQVKQLREQNQVLQHAFNDTRSQLVLTLKELRQTAKAKRDLEAEKNRYVSKLEAAGKAVRAVLAAARSKEADLHATIAVLREELEECEQLVVAAAKLRQIASSASQMADSKHDSGHVESATHSRVATSLSGAEKGGQDGRASALTPLGESAFEPPRTLVAALRIIADALRVPFESPPLADGKLAPRRTEDEPPSQMRTRGAAVETAGGSVDDKGSALCSASGESVAVQAEVEHVVGRIFDRVRAELHASLSGSFSRSASGISSAEPRLLIPRDAQPEHPRVLCSASGESAEENTEVKQLMSDVLDRVRMGVLVSVSGSLASRSGSGIAFANESPS</sequence>
<dbReference type="AlphaFoldDB" id="A0A7S4C6M0"/>
<protein>
    <submittedName>
        <fullName evidence="3">Uncharacterized protein</fullName>
    </submittedName>
</protein>
<gene>
    <name evidence="3" type="ORF">PCAR00345_LOCUS40534</name>
</gene>
<feature type="compositionally biased region" description="Polar residues" evidence="2">
    <location>
        <begin position="32"/>
        <end position="47"/>
    </location>
</feature>
<reference evidence="3" key="1">
    <citation type="submission" date="2021-01" db="EMBL/GenBank/DDBJ databases">
        <authorList>
            <person name="Corre E."/>
            <person name="Pelletier E."/>
            <person name="Niang G."/>
            <person name="Scheremetjew M."/>
            <person name="Finn R."/>
            <person name="Kale V."/>
            <person name="Holt S."/>
            <person name="Cochrane G."/>
            <person name="Meng A."/>
            <person name="Brown T."/>
            <person name="Cohen L."/>
        </authorList>
    </citation>
    <scope>NUCLEOTIDE SEQUENCE</scope>
    <source>
        <strain evidence="3">CCMP645</strain>
    </source>
</reference>
<organism evidence="3">
    <name type="scientific">Chrysotila carterae</name>
    <name type="common">Marine alga</name>
    <name type="synonym">Syracosphaera carterae</name>
    <dbReference type="NCBI Taxonomy" id="13221"/>
    <lineage>
        <taxon>Eukaryota</taxon>
        <taxon>Haptista</taxon>
        <taxon>Haptophyta</taxon>
        <taxon>Prymnesiophyceae</taxon>
        <taxon>Isochrysidales</taxon>
        <taxon>Isochrysidaceae</taxon>
        <taxon>Chrysotila</taxon>
    </lineage>
</organism>
<feature type="region of interest" description="Disordered" evidence="2">
    <location>
        <begin position="267"/>
        <end position="309"/>
    </location>
</feature>
<proteinExistence type="predicted"/>
<evidence type="ECO:0000256" key="2">
    <source>
        <dbReference type="SAM" id="MobiDB-lite"/>
    </source>
</evidence>
<feature type="region of interest" description="Disordered" evidence="2">
    <location>
        <begin position="12"/>
        <end position="103"/>
    </location>
</feature>
<accession>A0A7S4C6M0</accession>
<feature type="region of interest" description="Disordered" evidence="2">
    <location>
        <begin position="337"/>
        <end position="376"/>
    </location>
</feature>
<feature type="coiled-coil region" evidence="1">
    <location>
        <begin position="164"/>
        <end position="258"/>
    </location>
</feature>